<evidence type="ECO:0000313" key="1">
    <source>
        <dbReference type="EMBL" id="KFM80548.1"/>
    </source>
</evidence>
<feature type="non-terminal residue" evidence="1">
    <location>
        <position position="41"/>
    </location>
</feature>
<sequence length="41" mass="4918">NPLKNLRFEYGYVEWIWLILPHPAIFFHNVNTGRFTTDIAL</sequence>
<organism evidence="1 2">
    <name type="scientific">Stegodyphus mimosarum</name>
    <name type="common">African social velvet spider</name>
    <dbReference type="NCBI Taxonomy" id="407821"/>
    <lineage>
        <taxon>Eukaryota</taxon>
        <taxon>Metazoa</taxon>
        <taxon>Ecdysozoa</taxon>
        <taxon>Arthropoda</taxon>
        <taxon>Chelicerata</taxon>
        <taxon>Arachnida</taxon>
        <taxon>Araneae</taxon>
        <taxon>Araneomorphae</taxon>
        <taxon>Entelegynae</taxon>
        <taxon>Eresoidea</taxon>
        <taxon>Eresidae</taxon>
        <taxon>Stegodyphus</taxon>
    </lineage>
</organism>
<dbReference type="Proteomes" id="UP000054359">
    <property type="component" value="Unassembled WGS sequence"/>
</dbReference>
<protein>
    <submittedName>
        <fullName evidence="1">Uncharacterized protein</fullName>
    </submittedName>
</protein>
<accession>A0A087UT59</accession>
<feature type="non-terminal residue" evidence="1">
    <location>
        <position position="1"/>
    </location>
</feature>
<keyword evidence="2" id="KW-1185">Reference proteome</keyword>
<name>A0A087UT59_STEMI</name>
<dbReference type="AlphaFoldDB" id="A0A087UT59"/>
<gene>
    <name evidence="1" type="ORF">X975_17232</name>
</gene>
<reference evidence="1 2" key="1">
    <citation type="submission" date="2013-11" db="EMBL/GenBank/DDBJ databases">
        <title>Genome sequencing of Stegodyphus mimosarum.</title>
        <authorList>
            <person name="Bechsgaard J."/>
        </authorList>
    </citation>
    <scope>NUCLEOTIDE SEQUENCE [LARGE SCALE GENOMIC DNA]</scope>
</reference>
<proteinExistence type="predicted"/>
<dbReference type="EMBL" id="KK121472">
    <property type="protein sequence ID" value="KFM80548.1"/>
    <property type="molecule type" value="Genomic_DNA"/>
</dbReference>
<evidence type="ECO:0000313" key="2">
    <source>
        <dbReference type="Proteomes" id="UP000054359"/>
    </source>
</evidence>